<dbReference type="AlphaFoldDB" id="A0A7S4NPK7"/>
<dbReference type="InterPro" id="IPR019797">
    <property type="entry name" value="Glutamate_5-kinase_CS"/>
</dbReference>
<feature type="domain" description="PUA" evidence="9">
    <location>
        <begin position="348"/>
        <end position="390"/>
    </location>
</feature>
<evidence type="ECO:0000259" key="9">
    <source>
        <dbReference type="Pfam" id="PF01472"/>
    </source>
</evidence>
<dbReference type="PROSITE" id="PS00902">
    <property type="entry name" value="GLUTAMATE_5_KINASE"/>
    <property type="match status" value="1"/>
</dbReference>
<proteinExistence type="inferred from homology"/>
<dbReference type="PANTHER" id="PTHR11063:SF8">
    <property type="entry name" value="DELTA-1-PYRROLINE-5-CARBOXYLATE SYNTHASE"/>
    <property type="match status" value="1"/>
</dbReference>
<dbReference type="CDD" id="cd04242">
    <property type="entry name" value="AAK_G5K_ProB"/>
    <property type="match status" value="1"/>
</dbReference>
<dbReference type="Pfam" id="PF00696">
    <property type="entry name" value="AA_kinase"/>
    <property type="match status" value="1"/>
</dbReference>
<evidence type="ECO:0000256" key="4">
    <source>
        <dbReference type="ARBA" id="ARBA00022679"/>
    </source>
</evidence>
<evidence type="ECO:0000313" key="10">
    <source>
        <dbReference type="EMBL" id="CAE2300625.1"/>
    </source>
</evidence>
<dbReference type="PIRSF" id="PIRSF000729">
    <property type="entry name" value="GK"/>
    <property type="match status" value="1"/>
</dbReference>
<sequence>MFQSNIVVAPKIARMFQIACFQRGLATKAAMSKTTLSSFKKERKALKDSRRVVVKVGTAVVINSDGKLALSRMGGLVEQLKELKKSGRDVLLVSSGAVGLGRSILGLSRDVVSDPANVIDRQACAAAGQETLMSTYTSMFSALGLKCAQVLITQHDFSSPQRYRYLTDTLEKLAAIGVIPVINENDAVTGCRELDKEMCFSDNDMLSALVAGGVGADAVAMMTDVDGVFTKPPGEEGAERIKVYQDSASVEIGQKSSMGRGGMASKINAALTATAGGSKAIIANGHDLTNISGIFEGKDIGTLFPANDRKHDKMNYWLAHAATCEGAMTLRSSSVQELSRQASMQTPILLKDILRVQGDFRASSPVFLVDERGGRIGRGIVQFDSCEIEQNLERKLGTVASMNDIVKGGQLVLQHQQFM</sequence>
<dbReference type="SUPFAM" id="SSF88697">
    <property type="entry name" value="PUA domain-like"/>
    <property type="match status" value="1"/>
</dbReference>
<evidence type="ECO:0000259" key="8">
    <source>
        <dbReference type="Pfam" id="PF00696"/>
    </source>
</evidence>
<dbReference type="SUPFAM" id="SSF53633">
    <property type="entry name" value="Carbamate kinase-like"/>
    <property type="match status" value="1"/>
</dbReference>
<evidence type="ECO:0000256" key="6">
    <source>
        <dbReference type="ARBA" id="ARBA00022777"/>
    </source>
</evidence>
<evidence type="ECO:0000256" key="1">
    <source>
        <dbReference type="ARBA" id="ARBA00022490"/>
    </source>
</evidence>
<dbReference type="InterPro" id="IPR036393">
    <property type="entry name" value="AceGlu_kinase-like_sf"/>
</dbReference>
<keyword evidence="1" id="KW-0963">Cytoplasm</keyword>
<name>A0A7S4NPK7_GUITH</name>
<dbReference type="PROSITE" id="PS50890">
    <property type="entry name" value="PUA"/>
    <property type="match status" value="1"/>
</dbReference>
<dbReference type="NCBIfam" id="TIGR01027">
    <property type="entry name" value="proB"/>
    <property type="match status" value="1"/>
</dbReference>
<evidence type="ECO:0008006" key="11">
    <source>
        <dbReference type="Google" id="ProtNLM"/>
    </source>
</evidence>
<keyword evidence="4" id="KW-0808">Transferase</keyword>
<dbReference type="PRINTS" id="PR00474">
    <property type="entry name" value="GLU5KINASE"/>
</dbReference>
<accession>A0A7S4NPK7</accession>
<dbReference type="InterPro" id="IPR002478">
    <property type="entry name" value="PUA"/>
</dbReference>
<dbReference type="PANTHER" id="PTHR11063">
    <property type="entry name" value="GLUTAMATE SEMIALDEHYDE DEHYDROGENASE"/>
    <property type="match status" value="1"/>
</dbReference>
<evidence type="ECO:0000256" key="3">
    <source>
        <dbReference type="ARBA" id="ARBA00022650"/>
    </source>
</evidence>
<keyword evidence="5" id="KW-0547">Nucleotide-binding</keyword>
<dbReference type="InterPro" id="IPR041739">
    <property type="entry name" value="G5K_ProB"/>
</dbReference>
<keyword evidence="6" id="KW-0418">Kinase</keyword>
<keyword evidence="2" id="KW-0028">Amino-acid biosynthesis</keyword>
<dbReference type="GO" id="GO:0004350">
    <property type="term" value="F:glutamate-5-semialdehyde dehydrogenase activity"/>
    <property type="evidence" value="ECO:0007669"/>
    <property type="project" value="TreeGrafter"/>
</dbReference>
<evidence type="ECO:0000256" key="7">
    <source>
        <dbReference type="ARBA" id="ARBA00022840"/>
    </source>
</evidence>
<dbReference type="Gene3D" id="3.40.1160.10">
    <property type="entry name" value="Acetylglutamate kinase-like"/>
    <property type="match status" value="2"/>
</dbReference>
<dbReference type="HAMAP" id="MF_00456">
    <property type="entry name" value="ProB"/>
    <property type="match status" value="1"/>
</dbReference>
<dbReference type="GO" id="GO:0005524">
    <property type="term" value="F:ATP binding"/>
    <property type="evidence" value="ECO:0007669"/>
    <property type="project" value="UniProtKB-KW"/>
</dbReference>
<dbReference type="GO" id="GO:0005737">
    <property type="term" value="C:cytoplasm"/>
    <property type="evidence" value="ECO:0007669"/>
    <property type="project" value="InterPro"/>
</dbReference>
<dbReference type="InterPro" id="IPR001057">
    <property type="entry name" value="Glu/AcGlu_kinase"/>
</dbReference>
<evidence type="ECO:0000256" key="5">
    <source>
        <dbReference type="ARBA" id="ARBA00022741"/>
    </source>
</evidence>
<protein>
    <recommendedName>
        <fullName evidence="11">PUA domain-containing protein</fullName>
    </recommendedName>
</protein>
<organism evidence="10">
    <name type="scientific">Guillardia theta</name>
    <name type="common">Cryptophyte</name>
    <name type="synonym">Cryptomonas phi</name>
    <dbReference type="NCBI Taxonomy" id="55529"/>
    <lineage>
        <taxon>Eukaryota</taxon>
        <taxon>Cryptophyceae</taxon>
        <taxon>Pyrenomonadales</taxon>
        <taxon>Geminigeraceae</taxon>
        <taxon>Guillardia</taxon>
    </lineage>
</organism>
<dbReference type="GO" id="GO:0003723">
    <property type="term" value="F:RNA binding"/>
    <property type="evidence" value="ECO:0007669"/>
    <property type="project" value="InterPro"/>
</dbReference>
<feature type="domain" description="Aspartate/glutamate/uridylate kinase" evidence="8">
    <location>
        <begin position="51"/>
        <end position="284"/>
    </location>
</feature>
<dbReference type="EMBL" id="HBKN01020018">
    <property type="protein sequence ID" value="CAE2300625.1"/>
    <property type="molecule type" value="Transcribed_RNA"/>
</dbReference>
<dbReference type="InterPro" id="IPR001048">
    <property type="entry name" value="Asp/Glu/Uridylate_kinase"/>
</dbReference>
<dbReference type="InterPro" id="IPR036974">
    <property type="entry name" value="PUA_sf"/>
</dbReference>
<dbReference type="GO" id="GO:0004349">
    <property type="term" value="F:glutamate 5-kinase activity"/>
    <property type="evidence" value="ECO:0007669"/>
    <property type="project" value="InterPro"/>
</dbReference>
<keyword evidence="7" id="KW-0067">ATP-binding</keyword>
<dbReference type="Gene3D" id="2.30.130.10">
    <property type="entry name" value="PUA domain"/>
    <property type="match status" value="1"/>
</dbReference>
<dbReference type="GO" id="GO:0008652">
    <property type="term" value="P:amino acid biosynthetic process"/>
    <property type="evidence" value="ECO:0007669"/>
    <property type="project" value="UniProtKB-KW"/>
</dbReference>
<dbReference type="FunFam" id="3.40.1160.10:FF:000006">
    <property type="entry name" value="Glutamate 5-kinase"/>
    <property type="match status" value="1"/>
</dbReference>
<dbReference type="InterPro" id="IPR011529">
    <property type="entry name" value="Glu_5kinase"/>
</dbReference>
<dbReference type="CDD" id="cd21157">
    <property type="entry name" value="PUA_G5K"/>
    <property type="match status" value="1"/>
</dbReference>
<gene>
    <name evidence="10" type="ORF">GTHE00462_LOCUS15767</name>
</gene>
<reference evidence="10" key="1">
    <citation type="submission" date="2021-01" db="EMBL/GenBank/DDBJ databases">
        <authorList>
            <person name="Corre E."/>
            <person name="Pelletier E."/>
            <person name="Niang G."/>
            <person name="Scheremetjew M."/>
            <person name="Finn R."/>
            <person name="Kale V."/>
            <person name="Holt S."/>
            <person name="Cochrane G."/>
            <person name="Meng A."/>
            <person name="Brown T."/>
            <person name="Cohen L."/>
        </authorList>
    </citation>
    <scope>NUCLEOTIDE SEQUENCE</scope>
    <source>
        <strain evidence="10">CCMP 2712</strain>
    </source>
</reference>
<dbReference type="InterPro" id="IPR015947">
    <property type="entry name" value="PUA-like_sf"/>
</dbReference>
<evidence type="ECO:0000256" key="2">
    <source>
        <dbReference type="ARBA" id="ARBA00022605"/>
    </source>
</evidence>
<keyword evidence="3" id="KW-0641">Proline biosynthesis</keyword>
<dbReference type="Pfam" id="PF01472">
    <property type="entry name" value="PUA"/>
    <property type="match status" value="1"/>
</dbReference>
<dbReference type="InterPro" id="IPR005715">
    <property type="entry name" value="Glu_5kinase/COase_Synthase"/>
</dbReference>